<sequence>DTGHRHGVRHVHIAPDGTWLATTANTSPYDLFFDTGDGDPVVQIWDPRTGQHLHHLDTGHRHGAGQVHIAPDGTWLATTANTSRGSGDPVVQIWDPHTGQHLHYLDTGHRHGVKRIYVEPDGTWLVTAGDTSIAIWSRTWNNIGLVRLDGQVLNIAAYARTIYPVGNRGVYAFEAILV</sequence>
<dbReference type="RefSeq" id="WP_376808933.1">
    <property type="nucleotide sequence ID" value="NZ_JBHTAC010000033.1"/>
</dbReference>
<dbReference type="EMBL" id="JBHTAC010000033">
    <property type="protein sequence ID" value="MFC7246064.1"/>
    <property type="molecule type" value="Genomic_DNA"/>
</dbReference>
<dbReference type="InterPro" id="IPR015943">
    <property type="entry name" value="WD40/YVTN_repeat-like_dom_sf"/>
</dbReference>
<evidence type="ECO:0000313" key="3">
    <source>
        <dbReference type="EMBL" id="MFC7246064.1"/>
    </source>
</evidence>
<accession>A0ABW2H655</accession>
<dbReference type="PANTHER" id="PTHR19848:SF8">
    <property type="entry name" value="F-BOX AND WD REPEAT DOMAIN CONTAINING 7"/>
    <property type="match status" value="1"/>
</dbReference>
<evidence type="ECO:0000256" key="1">
    <source>
        <dbReference type="ARBA" id="ARBA00022574"/>
    </source>
</evidence>
<organism evidence="3 4">
    <name type="scientific">Catellatospora aurea</name>
    <dbReference type="NCBI Taxonomy" id="1337874"/>
    <lineage>
        <taxon>Bacteria</taxon>
        <taxon>Bacillati</taxon>
        <taxon>Actinomycetota</taxon>
        <taxon>Actinomycetes</taxon>
        <taxon>Micromonosporales</taxon>
        <taxon>Micromonosporaceae</taxon>
        <taxon>Catellatospora</taxon>
    </lineage>
</organism>
<protein>
    <submittedName>
        <fullName evidence="3">WD40 repeat domain-containing protein</fullName>
    </submittedName>
</protein>
<dbReference type="InterPro" id="IPR001680">
    <property type="entry name" value="WD40_rpt"/>
</dbReference>
<gene>
    <name evidence="3" type="ORF">ACFQO7_26605</name>
</gene>
<keyword evidence="1" id="KW-0853">WD repeat</keyword>
<comment type="caution">
    <text evidence="3">The sequence shown here is derived from an EMBL/GenBank/DDBJ whole genome shotgun (WGS) entry which is preliminary data.</text>
</comment>
<keyword evidence="2" id="KW-0677">Repeat</keyword>
<evidence type="ECO:0000256" key="2">
    <source>
        <dbReference type="ARBA" id="ARBA00022737"/>
    </source>
</evidence>
<dbReference type="Proteomes" id="UP001596392">
    <property type="component" value="Unassembled WGS sequence"/>
</dbReference>
<dbReference type="SMART" id="SM00320">
    <property type="entry name" value="WD40"/>
    <property type="match status" value="2"/>
</dbReference>
<keyword evidence="4" id="KW-1185">Reference proteome</keyword>
<evidence type="ECO:0000313" key="4">
    <source>
        <dbReference type="Proteomes" id="UP001596392"/>
    </source>
</evidence>
<dbReference type="Gene3D" id="2.130.10.10">
    <property type="entry name" value="YVTN repeat-like/Quinoprotein amine dehydrogenase"/>
    <property type="match status" value="1"/>
</dbReference>
<name>A0ABW2H655_9ACTN</name>
<reference evidence="4" key="1">
    <citation type="journal article" date="2019" name="Int. J. Syst. Evol. Microbiol.">
        <title>The Global Catalogue of Microorganisms (GCM) 10K type strain sequencing project: providing services to taxonomists for standard genome sequencing and annotation.</title>
        <authorList>
            <consortium name="The Broad Institute Genomics Platform"/>
            <consortium name="The Broad Institute Genome Sequencing Center for Infectious Disease"/>
            <person name="Wu L."/>
            <person name="Ma J."/>
        </authorList>
    </citation>
    <scope>NUCLEOTIDE SEQUENCE [LARGE SCALE GENOMIC DNA]</scope>
    <source>
        <strain evidence="4">CGMCC 1.9106</strain>
    </source>
</reference>
<dbReference type="Pfam" id="PF00400">
    <property type="entry name" value="WD40"/>
    <property type="match status" value="3"/>
</dbReference>
<dbReference type="SUPFAM" id="SSF101908">
    <property type="entry name" value="Putative isomerase YbhE"/>
    <property type="match status" value="1"/>
</dbReference>
<dbReference type="PANTHER" id="PTHR19848">
    <property type="entry name" value="WD40 REPEAT PROTEIN"/>
    <property type="match status" value="1"/>
</dbReference>
<proteinExistence type="predicted"/>
<feature type="non-terminal residue" evidence="3">
    <location>
        <position position="1"/>
    </location>
</feature>